<protein>
    <submittedName>
        <fullName evidence="4">TetR family transcriptional regulator</fullName>
    </submittedName>
</protein>
<dbReference type="STRING" id="1210086.GCA_001613105_02970"/>
<keyword evidence="1" id="KW-0238">DNA-binding</keyword>
<name>A0A370I5N1_9NOCA</name>
<dbReference type="InterPro" id="IPR041586">
    <property type="entry name" value="PsrA_TetR_C"/>
</dbReference>
<dbReference type="AlphaFoldDB" id="A0A370I5N1"/>
<dbReference type="Pfam" id="PF17939">
    <property type="entry name" value="TetR_C_30"/>
    <property type="match status" value="1"/>
</dbReference>
<dbReference type="Pfam" id="PF00440">
    <property type="entry name" value="TetR_N"/>
    <property type="match status" value="1"/>
</dbReference>
<dbReference type="InterPro" id="IPR001647">
    <property type="entry name" value="HTH_TetR"/>
</dbReference>
<dbReference type="Proteomes" id="UP000254869">
    <property type="component" value="Unassembled WGS sequence"/>
</dbReference>
<proteinExistence type="predicted"/>
<evidence type="ECO:0000313" key="5">
    <source>
        <dbReference type="Proteomes" id="UP000254869"/>
    </source>
</evidence>
<dbReference type="GO" id="GO:0003677">
    <property type="term" value="F:DNA binding"/>
    <property type="evidence" value="ECO:0007669"/>
    <property type="project" value="UniProtKB-KW"/>
</dbReference>
<dbReference type="Gene3D" id="1.10.357.10">
    <property type="entry name" value="Tetracycline Repressor, domain 2"/>
    <property type="match status" value="1"/>
</dbReference>
<reference evidence="4 5" key="1">
    <citation type="submission" date="2018-07" db="EMBL/GenBank/DDBJ databases">
        <title>Genomic Encyclopedia of Type Strains, Phase IV (KMG-IV): sequencing the most valuable type-strain genomes for metagenomic binning, comparative biology and taxonomic classification.</title>
        <authorList>
            <person name="Goeker M."/>
        </authorList>
    </citation>
    <scope>NUCLEOTIDE SEQUENCE [LARGE SCALE GENOMIC DNA]</scope>
    <source>
        <strain evidence="4 5">DSM 44290</strain>
    </source>
</reference>
<comment type="caution">
    <text evidence="4">The sequence shown here is derived from an EMBL/GenBank/DDBJ whole genome shotgun (WGS) entry which is preliminary data.</text>
</comment>
<organism evidence="4 5">
    <name type="scientific">Nocardia pseudobrasiliensis</name>
    <dbReference type="NCBI Taxonomy" id="45979"/>
    <lineage>
        <taxon>Bacteria</taxon>
        <taxon>Bacillati</taxon>
        <taxon>Actinomycetota</taxon>
        <taxon>Actinomycetes</taxon>
        <taxon>Mycobacteriales</taxon>
        <taxon>Nocardiaceae</taxon>
        <taxon>Nocardia</taxon>
    </lineage>
</organism>
<evidence type="ECO:0000259" key="2">
    <source>
        <dbReference type="Pfam" id="PF00440"/>
    </source>
</evidence>
<dbReference type="RefSeq" id="WP_169813736.1">
    <property type="nucleotide sequence ID" value="NZ_QQBC01000005.1"/>
</dbReference>
<sequence>MEAITARERLILAAERLIAERGAAVPLRDIAAAAGQRNNSAIQYHFGSRDGLVAAVVESRMATLEVRRLELLAERRGDGVRELLAALVIPMFELSARHGIGHYARFLEQIRTHPSVTDAANLDDDSRTSVRVIMRGLDRALPELAPRLRIRRLRTLPTVLFALLADHERAVEAGADDADAGGEIVDMLVGVLTAPVSESVASR</sequence>
<keyword evidence="5" id="KW-1185">Reference proteome</keyword>
<gene>
    <name evidence="4" type="ORF">DFR76_105358</name>
</gene>
<dbReference type="EMBL" id="QQBC01000005">
    <property type="protein sequence ID" value="RDI66036.1"/>
    <property type="molecule type" value="Genomic_DNA"/>
</dbReference>
<evidence type="ECO:0000256" key="1">
    <source>
        <dbReference type="ARBA" id="ARBA00023125"/>
    </source>
</evidence>
<feature type="domain" description="HTH tetR-type" evidence="2">
    <location>
        <begin position="11"/>
        <end position="56"/>
    </location>
</feature>
<dbReference type="InterPro" id="IPR009057">
    <property type="entry name" value="Homeodomain-like_sf"/>
</dbReference>
<dbReference type="SUPFAM" id="SSF46689">
    <property type="entry name" value="Homeodomain-like"/>
    <property type="match status" value="1"/>
</dbReference>
<accession>A0A370I5N1</accession>
<evidence type="ECO:0000313" key="4">
    <source>
        <dbReference type="EMBL" id="RDI66036.1"/>
    </source>
</evidence>
<evidence type="ECO:0000259" key="3">
    <source>
        <dbReference type="Pfam" id="PF17939"/>
    </source>
</evidence>
<feature type="domain" description="PsrA tetracyclin repressor-like C-terminal" evidence="3">
    <location>
        <begin position="86"/>
        <end position="194"/>
    </location>
</feature>